<keyword evidence="4" id="KW-1185">Reference proteome</keyword>
<evidence type="ECO:0000313" key="3">
    <source>
        <dbReference type="EMBL" id="KAF8910652.1"/>
    </source>
</evidence>
<reference evidence="3" key="1">
    <citation type="submission" date="2020-11" db="EMBL/GenBank/DDBJ databases">
        <authorList>
            <consortium name="DOE Joint Genome Institute"/>
            <person name="Ahrendt S."/>
            <person name="Riley R."/>
            <person name="Andreopoulos W."/>
            <person name="LaButti K."/>
            <person name="Pangilinan J."/>
            <person name="Ruiz-duenas F.J."/>
            <person name="Barrasa J.M."/>
            <person name="Sanchez-Garcia M."/>
            <person name="Camarero S."/>
            <person name="Miyauchi S."/>
            <person name="Serrano A."/>
            <person name="Linde D."/>
            <person name="Babiker R."/>
            <person name="Drula E."/>
            <person name="Ayuso-Fernandez I."/>
            <person name="Pacheco R."/>
            <person name="Padilla G."/>
            <person name="Ferreira P."/>
            <person name="Barriuso J."/>
            <person name="Kellner H."/>
            <person name="Castanera R."/>
            <person name="Alfaro M."/>
            <person name="Ramirez L."/>
            <person name="Pisabarro A.G."/>
            <person name="Kuo A."/>
            <person name="Tritt A."/>
            <person name="Lipzen A."/>
            <person name="He G."/>
            <person name="Yan M."/>
            <person name="Ng V."/>
            <person name="Cullen D."/>
            <person name="Martin F."/>
            <person name="Rosso M.-N."/>
            <person name="Henrissat B."/>
            <person name="Hibbett D."/>
            <person name="Martinez A.T."/>
            <person name="Grigoriev I.V."/>
        </authorList>
    </citation>
    <scope>NUCLEOTIDE SEQUENCE</scope>
    <source>
        <strain evidence="3">AH 44721</strain>
    </source>
</reference>
<evidence type="ECO:0000256" key="2">
    <source>
        <dbReference type="SAM" id="MobiDB-lite"/>
    </source>
</evidence>
<feature type="compositionally biased region" description="Polar residues" evidence="2">
    <location>
        <begin position="74"/>
        <end position="93"/>
    </location>
</feature>
<feature type="compositionally biased region" description="Low complexity" evidence="2">
    <location>
        <begin position="116"/>
        <end position="136"/>
    </location>
</feature>
<protein>
    <submittedName>
        <fullName evidence="3">Uncharacterized protein</fullName>
    </submittedName>
</protein>
<accession>A0A9P5TU34</accession>
<sequence length="769" mass="82554">MSSDVEAWEGFVSDVGDEAQEAVTGMYPVPLPSALGAEPIAIGLDPSAEQSIDPAVAEEDQRVREALDQSFVGTLSASRSSPTGSGHLPSNHTSIRDLRLSFPDPLSSSRDELNRSYEAVSSPTVSSSTENSVNASTDDDVNIAERTEPAALSPLVEDPGLPFITPEVLHHEVDRVEADEKRAELEIVLYGSSSEIKWKFVQGLIQKAALTSGYLLDANFRENEPLESLRLIKKADSVASFFNVVKVHDRTVHGAKVNNDNLDQSEQPSLAIVYLPAAKLPVLSWHDAYLPVLVPSITDLDNNVMLHAAEDDWELLGVPSAKVINLGARKSVIFEPDELSLVSAAQIIRSVGRDTKKITVSKALTEQVKSVNAVTLFALMSIIMGFAFNTTFRSSGPSPTPTVNTPSSSNNALWAIFAPQPNRSVLMPSSGCTNAKACGTGNTADSSPKDVALSVFDPDSTSLSVTPPPASKSLSVVGASRDVAEASTTFHCQQCASSSSSKSVSDKPRTSTDMVIRSTATTLSEIYTMPSDSVTASRTESGSGSTILLGAAERLGAIPKSTVATAASAAANLKLNSMSEVLDATTKAIAEAVGTDLTELVEAADELLINLREQTDNVIRQSKGKARAFGEQIQNINDEFVRRNKRAKKRAKDLKEIGKDFVTGATKGIKDRTDKARKKARALKGSAVEGGTEAAKVLQRSVIESEAWKTYEKAQGDWEGLLSNKGKVMEKENDPGSRYEGGGCWKDKQSRRWLRKHGRSRKLHVDNCL</sequence>
<feature type="coiled-coil region" evidence="1">
    <location>
        <begin position="597"/>
        <end position="657"/>
    </location>
</feature>
<evidence type="ECO:0000256" key="1">
    <source>
        <dbReference type="SAM" id="Coils"/>
    </source>
</evidence>
<comment type="caution">
    <text evidence="3">The sequence shown here is derived from an EMBL/GenBank/DDBJ whole genome shotgun (WGS) entry which is preliminary data.</text>
</comment>
<dbReference type="AlphaFoldDB" id="A0A9P5TU34"/>
<gene>
    <name evidence="3" type="ORF">CPB84DRAFT_1764270</name>
</gene>
<proteinExistence type="predicted"/>
<name>A0A9P5TU34_GYMJU</name>
<feature type="region of interest" description="Disordered" evidence="2">
    <location>
        <begin position="74"/>
        <end position="141"/>
    </location>
</feature>
<dbReference type="EMBL" id="JADNYJ010000006">
    <property type="protein sequence ID" value="KAF8910652.1"/>
    <property type="molecule type" value="Genomic_DNA"/>
</dbReference>
<dbReference type="Proteomes" id="UP000724874">
    <property type="component" value="Unassembled WGS sequence"/>
</dbReference>
<organism evidence="3 4">
    <name type="scientific">Gymnopilus junonius</name>
    <name type="common">Spectacular rustgill mushroom</name>
    <name type="synonym">Gymnopilus spectabilis subsp. junonius</name>
    <dbReference type="NCBI Taxonomy" id="109634"/>
    <lineage>
        <taxon>Eukaryota</taxon>
        <taxon>Fungi</taxon>
        <taxon>Dikarya</taxon>
        <taxon>Basidiomycota</taxon>
        <taxon>Agaricomycotina</taxon>
        <taxon>Agaricomycetes</taxon>
        <taxon>Agaricomycetidae</taxon>
        <taxon>Agaricales</taxon>
        <taxon>Agaricineae</taxon>
        <taxon>Hymenogastraceae</taxon>
        <taxon>Gymnopilus</taxon>
    </lineage>
</organism>
<evidence type="ECO:0000313" key="4">
    <source>
        <dbReference type="Proteomes" id="UP000724874"/>
    </source>
</evidence>
<keyword evidence="1" id="KW-0175">Coiled coil</keyword>
<dbReference type="OrthoDB" id="3256495at2759"/>